<evidence type="ECO:0000313" key="3">
    <source>
        <dbReference type="Proteomes" id="UP001160148"/>
    </source>
</evidence>
<dbReference type="EMBL" id="CARXXK010001284">
    <property type="protein sequence ID" value="CAI6375210.1"/>
    <property type="molecule type" value="Genomic_DNA"/>
</dbReference>
<reference evidence="2 3" key="1">
    <citation type="submission" date="2023-01" db="EMBL/GenBank/DDBJ databases">
        <authorList>
            <person name="Whitehead M."/>
        </authorList>
    </citation>
    <scope>NUCLEOTIDE SEQUENCE [LARGE SCALE GENOMIC DNA]</scope>
</reference>
<comment type="caution">
    <text evidence="2">The sequence shown here is derived from an EMBL/GenBank/DDBJ whole genome shotgun (WGS) entry which is preliminary data.</text>
</comment>
<accession>A0AAV0Y303</accession>
<organism evidence="2 3">
    <name type="scientific">Macrosiphum euphorbiae</name>
    <name type="common">potato aphid</name>
    <dbReference type="NCBI Taxonomy" id="13131"/>
    <lineage>
        <taxon>Eukaryota</taxon>
        <taxon>Metazoa</taxon>
        <taxon>Ecdysozoa</taxon>
        <taxon>Arthropoda</taxon>
        <taxon>Hexapoda</taxon>
        <taxon>Insecta</taxon>
        <taxon>Pterygota</taxon>
        <taxon>Neoptera</taxon>
        <taxon>Paraneoptera</taxon>
        <taxon>Hemiptera</taxon>
        <taxon>Sternorrhyncha</taxon>
        <taxon>Aphidomorpha</taxon>
        <taxon>Aphidoidea</taxon>
        <taxon>Aphididae</taxon>
        <taxon>Macrosiphini</taxon>
        <taxon>Macrosiphum</taxon>
    </lineage>
</organism>
<proteinExistence type="predicted"/>
<evidence type="ECO:0000259" key="1">
    <source>
        <dbReference type="Pfam" id="PF16064"/>
    </source>
</evidence>
<sequence length="137" mass="15774">MVNDIQNRTSTQVDDSWAHEVDYFVSSWPISDQDGLNDMENKIKSDFNFRKQVVSELARIGGKLLPNMVYKILKKVFDDSILLEFTYYGLRNKDNFSLLAINKVIIEAILKSKFKNHSNDEIITAISKWLTGAKGRI</sequence>
<evidence type="ECO:0000313" key="2">
    <source>
        <dbReference type="EMBL" id="CAI6375210.1"/>
    </source>
</evidence>
<keyword evidence="3" id="KW-1185">Reference proteome</keyword>
<dbReference type="Proteomes" id="UP001160148">
    <property type="component" value="Unassembled WGS sequence"/>
</dbReference>
<name>A0AAV0Y303_9HEMI</name>
<dbReference type="InterPro" id="IPR032071">
    <property type="entry name" value="DUF4806"/>
</dbReference>
<dbReference type="Pfam" id="PF16064">
    <property type="entry name" value="DUF4806"/>
    <property type="match status" value="1"/>
</dbReference>
<gene>
    <name evidence="2" type="ORF">MEUPH1_LOCUS28738</name>
</gene>
<protein>
    <recommendedName>
        <fullName evidence="1">DUF4806 domain-containing protein</fullName>
    </recommendedName>
</protein>
<dbReference type="AlphaFoldDB" id="A0AAV0Y303"/>
<feature type="domain" description="DUF4806" evidence="1">
    <location>
        <begin position="28"/>
        <end position="107"/>
    </location>
</feature>